<reference evidence="3" key="1">
    <citation type="journal article" date="2023" name="Plant J.">
        <title>The genome of the king protea, Protea cynaroides.</title>
        <authorList>
            <person name="Chang J."/>
            <person name="Duong T.A."/>
            <person name="Schoeman C."/>
            <person name="Ma X."/>
            <person name="Roodt D."/>
            <person name="Barker N."/>
            <person name="Li Z."/>
            <person name="Van de Peer Y."/>
            <person name="Mizrachi E."/>
        </authorList>
    </citation>
    <scope>NUCLEOTIDE SEQUENCE</scope>
    <source>
        <tissue evidence="3">Young leaves</tissue>
    </source>
</reference>
<dbReference type="InterPro" id="IPR046960">
    <property type="entry name" value="PPR_At4g14850-like_plant"/>
</dbReference>
<dbReference type="Pfam" id="PF13041">
    <property type="entry name" value="PPR_2"/>
    <property type="match status" value="3"/>
</dbReference>
<evidence type="ECO:0000256" key="2">
    <source>
        <dbReference type="PROSITE-ProRule" id="PRU00708"/>
    </source>
</evidence>
<feature type="repeat" description="PPR" evidence="2">
    <location>
        <begin position="174"/>
        <end position="208"/>
    </location>
</feature>
<dbReference type="Pfam" id="PF20431">
    <property type="entry name" value="E_motif"/>
    <property type="match status" value="1"/>
</dbReference>
<dbReference type="Gene3D" id="1.25.40.10">
    <property type="entry name" value="Tetratricopeptide repeat domain"/>
    <property type="match status" value="4"/>
</dbReference>
<evidence type="ECO:0008006" key="5">
    <source>
        <dbReference type="Google" id="ProtNLM"/>
    </source>
</evidence>
<dbReference type="FunFam" id="1.25.40.10:FF:000470">
    <property type="entry name" value="Pentatricopeptide repeat-containing protein At5g66520"/>
    <property type="match status" value="1"/>
</dbReference>
<feature type="repeat" description="PPR" evidence="2">
    <location>
        <begin position="337"/>
        <end position="371"/>
    </location>
</feature>
<evidence type="ECO:0000256" key="1">
    <source>
        <dbReference type="ARBA" id="ARBA00022737"/>
    </source>
</evidence>
<dbReference type="PROSITE" id="PS51375">
    <property type="entry name" value="PPR"/>
    <property type="match status" value="5"/>
</dbReference>
<evidence type="ECO:0000313" key="4">
    <source>
        <dbReference type="Proteomes" id="UP001141806"/>
    </source>
</evidence>
<dbReference type="AlphaFoldDB" id="A0A9Q0GZ52"/>
<gene>
    <name evidence="3" type="ORF">NE237_012444</name>
</gene>
<dbReference type="PANTHER" id="PTHR47926">
    <property type="entry name" value="PENTATRICOPEPTIDE REPEAT-CONTAINING PROTEIN"/>
    <property type="match status" value="1"/>
</dbReference>
<dbReference type="FunFam" id="1.25.40.10:FF:000348">
    <property type="entry name" value="Pentatricopeptide repeat-containing protein chloroplastic"/>
    <property type="match status" value="1"/>
</dbReference>
<evidence type="ECO:0000313" key="3">
    <source>
        <dbReference type="EMBL" id="KAJ4955661.1"/>
    </source>
</evidence>
<dbReference type="InterPro" id="IPR002885">
    <property type="entry name" value="PPR_rpt"/>
</dbReference>
<protein>
    <recommendedName>
        <fullName evidence="5">Chlororespiratory reduction 4</fullName>
    </recommendedName>
</protein>
<dbReference type="Proteomes" id="UP001141806">
    <property type="component" value="Unassembled WGS sequence"/>
</dbReference>
<feature type="repeat" description="PPR" evidence="2">
    <location>
        <begin position="236"/>
        <end position="270"/>
    </location>
</feature>
<keyword evidence="4" id="KW-1185">Reference proteome</keyword>
<sequence length="535" mass="59775">MSASSPQPFMVSFTEMATTLHEVHQAHAHMIKTGLIRNTFAASRLIAFADTNSTDPTTLTYAHSVFTRVSKPNSYVWNTIIRAYTNSSSPVLALLVFHQMLHGPVFPDKFTFPFVLKACSYLHWIKKGQQIHTHIVKVGLGSDVFIQNTLIHLYASAGFIECAHNLLNRMFERNVISWNAILSALADQGLMEQALSLFEEMPEKNVESWNFMISGYVSLGLIQEARSLFDVMPLRDVVSWNAMLTGYAHVSCFDEVLAVFEDMQNAKVKPNSYTLVNVLSACANVGAMNQGEWIYSFINKNDIKIDGFLATALVDMYAKCGNIDKALEVFNNTLKKDISTWNSMIAGLSIHGYGEDALRVFSEMLAEGYSANEITFVSVLSACSRAGLLDEGYSVFYLMVHVHGIKPCIEHYCCVVDLLGRAGLLEEAEEFITAMELKDAPAVWVSLLNACRIHENVKMAEHVAMWLFKLNPQDSSGYVQLSNIYVSIGRWNDAREVRKMMKAQKVTKEPGWSMIEVDGIVHEFLAGDGLHSQAD</sequence>
<proteinExistence type="predicted"/>
<dbReference type="NCBIfam" id="TIGR00756">
    <property type="entry name" value="PPR"/>
    <property type="match status" value="7"/>
</dbReference>
<name>A0A9Q0GZ52_9MAGN</name>
<dbReference type="FunFam" id="1.25.40.10:FF:000184">
    <property type="entry name" value="Pentatricopeptide repeat-containing protein, chloroplastic"/>
    <property type="match status" value="1"/>
</dbReference>
<accession>A0A9Q0GZ52</accession>
<dbReference type="SUPFAM" id="SSF48452">
    <property type="entry name" value="TPR-like"/>
    <property type="match status" value="1"/>
</dbReference>
<dbReference type="GO" id="GO:0009451">
    <property type="term" value="P:RNA modification"/>
    <property type="evidence" value="ECO:0007669"/>
    <property type="project" value="InterPro"/>
</dbReference>
<dbReference type="InterPro" id="IPR011990">
    <property type="entry name" value="TPR-like_helical_dom_sf"/>
</dbReference>
<feature type="repeat" description="PPR" evidence="2">
    <location>
        <begin position="372"/>
        <end position="407"/>
    </location>
</feature>
<dbReference type="PANTHER" id="PTHR47926:SF436">
    <property type="entry name" value="PENTATRICOPEPTIDE REPEAT-CONTAINING PROTEIN ELI1, CHLOROPLASTIC-LIKE ISOFORM X2"/>
    <property type="match status" value="1"/>
</dbReference>
<comment type="caution">
    <text evidence="3">The sequence shown here is derived from an EMBL/GenBank/DDBJ whole genome shotgun (WGS) entry which is preliminary data.</text>
</comment>
<dbReference type="Pfam" id="PF01535">
    <property type="entry name" value="PPR"/>
    <property type="match status" value="4"/>
</dbReference>
<dbReference type="EMBL" id="JAMYWD010000011">
    <property type="protein sequence ID" value="KAJ4955661.1"/>
    <property type="molecule type" value="Genomic_DNA"/>
</dbReference>
<feature type="repeat" description="PPR" evidence="2">
    <location>
        <begin position="73"/>
        <end position="107"/>
    </location>
</feature>
<dbReference type="OrthoDB" id="330671at2759"/>
<dbReference type="InterPro" id="IPR046848">
    <property type="entry name" value="E_motif"/>
</dbReference>
<keyword evidence="1" id="KW-0677">Repeat</keyword>
<organism evidence="3 4">
    <name type="scientific">Protea cynaroides</name>
    <dbReference type="NCBI Taxonomy" id="273540"/>
    <lineage>
        <taxon>Eukaryota</taxon>
        <taxon>Viridiplantae</taxon>
        <taxon>Streptophyta</taxon>
        <taxon>Embryophyta</taxon>
        <taxon>Tracheophyta</taxon>
        <taxon>Spermatophyta</taxon>
        <taxon>Magnoliopsida</taxon>
        <taxon>Proteales</taxon>
        <taxon>Proteaceae</taxon>
        <taxon>Protea</taxon>
    </lineage>
</organism>
<dbReference type="GO" id="GO:0003723">
    <property type="term" value="F:RNA binding"/>
    <property type="evidence" value="ECO:0007669"/>
    <property type="project" value="InterPro"/>
</dbReference>